<sequence>MAGRLTPVFTPPTPEQRWALAVAASYLSRAGTEAATRLLPDARTLDGRLELFEGMRDSMTNAAALCGTLVDVFDEWPGCGTTGH</sequence>
<reference evidence="1" key="1">
    <citation type="submission" date="2020-02" db="EMBL/GenBank/DDBJ databases">
        <authorList>
            <person name="Meier V. D."/>
        </authorList>
    </citation>
    <scope>NUCLEOTIDE SEQUENCE</scope>
    <source>
        <strain evidence="1">AVDCRST_MAG19</strain>
    </source>
</reference>
<name>A0A6J4V673_9BACT</name>
<protein>
    <submittedName>
        <fullName evidence="1">Uncharacterized protein</fullName>
    </submittedName>
</protein>
<organism evidence="1">
    <name type="scientific">uncultured Thermomicrobiales bacterium</name>
    <dbReference type="NCBI Taxonomy" id="1645740"/>
    <lineage>
        <taxon>Bacteria</taxon>
        <taxon>Pseudomonadati</taxon>
        <taxon>Thermomicrobiota</taxon>
        <taxon>Thermomicrobia</taxon>
        <taxon>Thermomicrobiales</taxon>
        <taxon>environmental samples</taxon>
    </lineage>
</organism>
<proteinExistence type="predicted"/>
<evidence type="ECO:0000313" key="1">
    <source>
        <dbReference type="EMBL" id="CAA9570163.1"/>
    </source>
</evidence>
<accession>A0A6J4V673</accession>
<gene>
    <name evidence="1" type="ORF">AVDCRST_MAG19-2697</name>
</gene>
<dbReference type="EMBL" id="CADCWL010000133">
    <property type="protein sequence ID" value="CAA9570163.1"/>
    <property type="molecule type" value="Genomic_DNA"/>
</dbReference>
<dbReference type="AlphaFoldDB" id="A0A6J4V673"/>